<feature type="domain" description="Glycosyltransferase subfamily 4-like N-terminal" evidence="4">
    <location>
        <begin position="38"/>
        <end position="208"/>
    </location>
</feature>
<dbReference type="STRING" id="553510.B1H19_02965"/>
<dbReference type="Proteomes" id="UP000192726">
    <property type="component" value="Chromosome"/>
</dbReference>
<keyword evidence="3" id="KW-0808">Transferase</keyword>
<dbReference type="PANTHER" id="PTHR12526:SF510">
    <property type="entry name" value="D-INOSITOL 3-PHOSPHATE GLYCOSYLTRANSFERASE"/>
    <property type="match status" value="1"/>
</dbReference>
<dbReference type="GO" id="GO:0016757">
    <property type="term" value="F:glycosyltransferase activity"/>
    <property type="evidence" value="ECO:0007669"/>
    <property type="project" value="UniProtKB-KW"/>
</dbReference>
<evidence type="ECO:0000256" key="3">
    <source>
        <dbReference type="ARBA" id="ARBA00022679"/>
    </source>
</evidence>
<evidence type="ECO:0000313" key="5">
    <source>
        <dbReference type="EMBL" id="ARF53262.1"/>
    </source>
</evidence>
<gene>
    <name evidence="5" type="ORF">B1H19_02965</name>
</gene>
<organism evidence="5 6">
    <name type="scientific">Streptomyces gilvosporeus</name>
    <dbReference type="NCBI Taxonomy" id="553510"/>
    <lineage>
        <taxon>Bacteria</taxon>
        <taxon>Bacillati</taxon>
        <taxon>Actinomycetota</taxon>
        <taxon>Actinomycetes</taxon>
        <taxon>Kitasatosporales</taxon>
        <taxon>Streptomycetaceae</taxon>
        <taxon>Streptomyces</taxon>
    </lineage>
</organism>
<dbReference type="SUPFAM" id="SSF53756">
    <property type="entry name" value="UDP-Glycosyltransferase/glycogen phosphorylase"/>
    <property type="match status" value="1"/>
</dbReference>
<accession>A0A1V0TKT3</accession>
<protein>
    <recommendedName>
        <fullName evidence="1">D-inositol 3-phosphate glycosyltransferase</fullName>
    </recommendedName>
</protein>
<reference evidence="5 6" key="1">
    <citation type="submission" date="2017-04" db="EMBL/GenBank/DDBJ databases">
        <title>Complete Genome Sequence of Streptomyces gilvosporeus F607, a Capable Producer of Natamycin.</title>
        <authorList>
            <person name="Zong G."/>
            <person name="Zhong C."/>
            <person name="Fu J."/>
            <person name="Qin R."/>
            <person name="Cao G."/>
        </authorList>
    </citation>
    <scope>NUCLEOTIDE SEQUENCE [LARGE SCALE GENOMIC DNA]</scope>
    <source>
        <strain evidence="5 6">F607</strain>
    </source>
</reference>
<dbReference type="EMBL" id="CP020569">
    <property type="protein sequence ID" value="ARF53262.1"/>
    <property type="molecule type" value="Genomic_DNA"/>
</dbReference>
<name>A0A1V0TKT3_9ACTN</name>
<evidence type="ECO:0000313" key="6">
    <source>
        <dbReference type="Proteomes" id="UP000192726"/>
    </source>
</evidence>
<dbReference type="Pfam" id="PF13439">
    <property type="entry name" value="Glyco_transf_4"/>
    <property type="match status" value="1"/>
</dbReference>
<evidence type="ECO:0000256" key="1">
    <source>
        <dbReference type="ARBA" id="ARBA00021292"/>
    </source>
</evidence>
<dbReference type="Gene3D" id="3.40.50.2000">
    <property type="entry name" value="Glycogen Phosphorylase B"/>
    <property type="match status" value="2"/>
</dbReference>
<dbReference type="PANTHER" id="PTHR12526">
    <property type="entry name" value="GLYCOSYLTRANSFERASE"/>
    <property type="match status" value="1"/>
</dbReference>
<sequence length="401" mass="42180">MAEKGPWTGPPLLATMSGMTRSRPRIALVLRGEVNQSGGVGTSVLRLARGLAADGRFAVDVVGLRRRVPAPSDGAAVPGEPCEVEGGVCFFELYPEESTPPGPESELAVQQALVDLVRRRHHALLHGFYASSAGYHAVWAAAECEVPSVVGIRGNDIYGNVFDPSRLPRLQWALAHATRIVAVSSEAARRADILAGCGPRTTVVLNSIAPAAYRAGTVRCPGSPVIGTLGRAAVKKGVHLLIRAFPMVLERHPDARLVLVGPLTETSALPDLAGVSGVSDRTVFTGAVPREDALRQLRGMDVFVLPSLHEGCPNAVLEAMLAGTPVVATAVGAVPEMVVDGEEAVLVSEVGSPRAVADGILSMLAADREGIAERAREAVRTRFGLSREVEENVAVYRDCLA</sequence>
<dbReference type="AlphaFoldDB" id="A0A1V0TKT3"/>
<evidence type="ECO:0000259" key="4">
    <source>
        <dbReference type="Pfam" id="PF13439"/>
    </source>
</evidence>
<dbReference type="KEGG" id="sgv:B1H19_02965"/>
<evidence type="ECO:0000256" key="2">
    <source>
        <dbReference type="ARBA" id="ARBA00022676"/>
    </source>
</evidence>
<proteinExistence type="predicted"/>
<keyword evidence="2" id="KW-0328">Glycosyltransferase</keyword>
<dbReference type="Pfam" id="PF13692">
    <property type="entry name" value="Glyco_trans_1_4"/>
    <property type="match status" value="1"/>
</dbReference>
<keyword evidence="6" id="KW-1185">Reference proteome</keyword>
<dbReference type="InterPro" id="IPR028098">
    <property type="entry name" value="Glyco_trans_4-like_N"/>
</dbReference>